<dbReference type="GO" id="GO:0070273">
    <property type="term" value="F:phosphatidylinositol-4-phosphate binding"/>
    <property type="evidence" value="ECO:0007669"/>
    <property type="project" value="EnsemblFungi"/>
</dbReference>
<dbReference type="GO" id="GO:0006665">
    <property type="term" value="P:sphingolipid metabolic process"/>
    <property type="evidence" value="ECO:0007669"/>
    <property type="project" value="EnsemblFungi"/>
</dbReference>
<dbReference type="KEGG" id="kaf:KAFR_0H02520"/>
<dbReference type="GO" id="GO:0120015">
    <property type="term" value="F:sterol transfer activity"/>
    <property type="evidence" value="ECO:0007669"/>
    <property type="project" value="EnsemblFungi"/>
</dbReference>
<dbReference type="GO" id="GO:0000139">
    <property type="term" value="C:Golgi membrane"/>
    <property type="evidence" value="ECO:0007669"/>
    <property type="project" value="EnsemblFungi"/>
</dbReference>
<evidence type="ECO:0000313" key="3">
    <source>
        <dbReference type="EMBL" id="CCF59661.1"/>
    </source>
</evidence>
<dbReference type="FunFam" id="2.40.160.120:FF:000010">
    <property type="entry name" value="Oxysterol-binding protein homolog 4"/>
    <property type="match status" value="1"/>
</dbReference>
<keyword evidence="4" id="KW-1185">Reference proteome</keyword>
<evidence type="ECO:0000313" key="4">
    <source>
        <dbReference type="Proteomes" id="UP000005220"/>
    </source>
</evidence>
<dbReference type="PANTHER" id="PTHR10972">
    <property type="entry name" value="OXYSTEROL-BINDING PROTEIN-RELATED"/>
    <property type="match status" value="1"/>
</dbReference>
<organism evidence="3 4">
    <name type="scientific">Kazachstania africana (strain ATCC 22294 / BCRC 22015 / CBS 2517 / CECT 1963 / NBRC 1671 / NRRL Y-8276)</name>
    <name type="common">Yeast</name>
    <name type="synonym">Kluyveromyces africanus</name>
    <dbReference type="NCBI Taxonomy" id="1071382"/>
    <lineage>
        <taxon>Eukaryota</taxon>
        <taxon>Fungi</taxon>
        <taxon>Dikarya</taxon>
        <taxon>Ascomycota</taxon>
        <taxon>Saccharomycotina</taxon>
        <taxon>Saccharomycetes</taxon>
        <taxon>Saccharomycetales</taxon>
        <taxon>Saccharomycetaceae</taxon>
        <taxon>Kazachstania</taxon>
    </lineage>
</organism>
<dbReference type="GO" id="GO:0070300">
    <property type="term" value="F:phosphatidic acid binding"/>
    <property type="evidence" value="ECO:0007669"/>
    <property type="project" value="EnsemblFungi"/>
</dbReference>
<dbReference type="Gene3D" id="3.30.70.3490">
    <property type="match status" value="1"/>
</dbReference>
<dbReference type="PROSITE" id="PS01013">
    <property type="entry name" value="OSBP"/>
    <property type="match status" value="1"/>
</dbReference>
<dbReference type="InParanoid" id="H2AZA5"/>
<dbReference type="EMBL" id="HE650828">
    <property type="protein sequence ID" value="CCF59661.1"/>
    <property type="molecule type" value="Genomic_DNA"/>
</dbReference>
<dbReference type="Gene3D" id="2.40.160.120">
    <property type="match status" value="1"/>
</dbReference>
<dbReference type="GO" id="GO:0008142">
    <property type="term" value="F:oxysterol binding"/>
    <property type="evidence" value="ECO:0007669"/>
    <property type="project" value="EnsemblFungi"/>
</dbReference>
<dbReference type="GO" id="GO:0005829">
    <property type="term" value="C:cytosol"/>
    <property type="evidence" value="ECO:0007669"/>
    <property type="project" value="TreeGrafter"/>
</dbReference>
<dbReference type="HOGENOM" id="CLU_012334_0_0_1"/>
<evidence type="ECO:0000256" key="2">
    <source>
        <dbReference type="RuleBase" id="RU003844"/>
    </source>
</evidence>
<dbReference type="STRING" id="1071382.H2AZA5"/>
<name>H2AZA5_KAZAF</name>
<dbReference type="PANTHER" id="PTHR10972:SF184">
    <property type="entry name" value="OXYSTEROL-BINDING PROTEIN HOMOLOG 4-RELATED"/>
    <property type="match status" value="1"/>
</dbReference>
<dbReference type="GO" id="GO:0006887">
    <property type="term" value="P:exocytosis"/>
    <property type="evidence" value="ECO:0007669"/>
    <property type="project" value="EnsemblFungi"/>
</dbReference>
<accession>H2AZA5</accession>
<dbReference type="SUPFAM" id="SSF144000">
    <property type="entry name" value="Oxysterol-binding protein-like"/>
    <property type="match status" value="1"/>
</dbReference>
<dbReference type="Pfam" id="PF01237">
    <property type="entry name" value="Oxysterol_BP"/>
    <property type="match status" value="1"/>
</dbReference>
<gene>
    <name evidence="3" type="primary">KAFR0H02520</name>
    <name evidence="3" type="ORF">KAFR_0H02520</name>
</gene>
<dbReference type="OrthoDB" id="14833at2759"/>
<dbReference type="Proteomes" id="UP000005220">
    <property type="component" value="Chromosome 8"/>
</dbReference>
<proteinExistence type="inferred from homology"/>
<dbReference type="InterPro" id="IPR018494">
    <property type="entry name" value="Oxysterol-bd_CS"/>
</dbReference>
<dbReference type="AlphaFoldDB" id="H2AZA5"/>
<dbReference type="GO" id="GO:0006892">
    <property type="term" value="P:post-Golgi vesicle-mediated transport"/>
    <property type="evidence" value="ECO:0007669"/>
    <property type="project" value="EnsemblFungi"/>
</dbReference>
<dbReference type="GeneID" id="13887657"/>
<dbReference type="eggNOG" id="KOG2210">
    <property type="taxonomic scope" value="Eukaryota"/>
</dbReference>
<dbReference type="GO" id="GO:0005546">
    <property type="term" value="F:phosphatidylinositol-4,5-bisphosphate binding"/>
    <property type="evidence" value="ECO:0007669"/>
    <property type="project" value="EnsemblFungi"/>
</dbReference>
<sequence length="450" mass="51568">MSQYASSSTWSSFLKSLTSFNGDLSSLSAPPFILSPVSLSEFSQYWAEHPDLFLEASFITQDNYKTYLLENIVDDNDIVHINRFNLESPEVTRLLSVTKWFISTLKSQYCSRNESMGSEKKPLNPFLGEVFVGKWENNRNKERFEETVLLSEQVSHHPPITAFSVFNDKNNVKLEGYNRFKATFTKSLMLNVKQYGHTILNVKNETYLITTPPLHVEGILVGSPFVELDGKSYIQSSTGLLCVIEYSGRGYFSGKKNYYKAHIYRNFEASKLKTNALFTIHGQWSGKSKISQNLSGGKPSHAILFYDANKTPVEHLCVKPIEKQHPLESRKAWEAVAEAIKSKDMNTITTTKNVLEESQRELRKQEEAKGTTWHRRWFNDVDYDLISDSGKQKPEKEDEFIKLAKLLHYSQKNVPSGTLIGEKGDKKDNITSVHWKFNRSAWDDEQEIVL</sequence>
<evidence type="ECO:0008006" key="5">
    <source>
        <dbReference type="Google" id="ProtNLM"/>
    </source>
</evidence>
<reference evidence="3 4" key="1">
    <citation type="journal article" date="2011" name="Proc. Natl. Acad. Sci. U.S.A.">
        <title>Evolutionary erosion of yeast sex chromosomes by mating-type switching accidents.</title>
        <authorList>
            <person name="Gordon J.L."/>
            <person name="Armisen D."/>
            <person name="Proux-Wera E."/>
            <person name="Oheigeartaigh S.S."/>
            <person name="Byrne K.P."/>
            <person name="Wolfe K.H."/>
        </authorList>
    </citation>
    <scope>NUCLEOTIDE SEQUENCE [LARGE SCALE GENOMIC DNA]</scope>
    <source>
        <strain evidence="4">ATCC 22294 / BCRC 22015 / CBS 2517 / CECT 1963 / NBRC 1671 / NRRL Y-8276</strain>
    </source>
</reference>
<evidence type="ECO:0000256" key="1">
    <source>
        <dbReference type="ARBA" id="ARBA00008842"/>
    </source>
</evidence>
<dbReference type="Gene3D" id="1.10.287.2720">
    <property type="match status" value="1"/>
</dbReference>
<dbReference type="Gene3D" id="6.10.250.1430">
    <property type="match status" value="1"/>
</dbReference>
<dbReference type="GO" id="GO:0030011">
    <property type="term" value="P:maintenance of cell polarity"/>
    <property type="evidence" value="ECO:0007669"/>
    <property type="project" value="EnsemblFungi"/>
</dbReference>
<dbReference type="GO" id="GO:0035621">
    <property type="term" value="P:ER to Golgi ceramide transport"/>
    <property type="evidence" value="ECO:0007669"/>
    <property type="project" value="EnsemblFungi"/>
</dbReference>
<dbReference type="GO" id="GO:0034727">
    <property type="term" value="P:piecemeal microautophagy of the nucleus"/>
    <property type="evidence" value="ECO:0007669"/>
    <property type="project" value="EnsemblFungi"/>
</dbReference>
<comment type="similarity">
    <text evidence="1 2">Belongs to the OSBP family.</text>
</comment>
<dbReference type="InterPro" id="IPR037239">
    <property type="entry name" value="OSBP_sf"/>
</dbReference>
<dbReference type="InterPro" id="IPR000648">
    <property type="entry name" value="Oxysterol-bd"/>
</dbReference>
<dbReference type="GO" id="GO:0006897">
    <property type="term" value="P:endocytosis"/>
    <property type="evidence" value="ECO:0007669"/>
    <property type="project" value="EnsemblFungi"/>
</dbReference>
<protein>
    <recommendedName>
        <fullName evidence="5">Oxysterol-binding protein</fullName>
    </recommendedName>
</protein>
<dbReference type="RefSeq" id="XP_003958796.1">
    <property type="nucleotide sequence ID" value="XM_003958747.1"/>
</dbReference>